<accession>A0A0A2M9L2</accession>
<dbReference type="Pfam" id="PF02321">
    <property type="entry name" value="OEP"/>
    <property type="match status" value="2"/>
</dbReference>
<feature type="chain" id="PRO_5001991096" evidence="9">
    <location>
        <begin position="21"/>
        <end position="435"/>
    </location>
</feature>
<feature type="coiled-coil region" evidence="8">
    <location>
        <begin position="391"/>
        <end position="418"/>
    </location>
</feature>
<dbReference type="GO" id="GO:0015562">
    <property type="term" value="F:efflux transmembrane transporter activity"/>
    <property type="evidence" value="ECO:0007669"/>
    <property type="project" value="InterPro"/>
</dbReference>
<evidence type="ECO:0000256" key="8">
    <source>
        <dbReference type="SAM" id="Coils"/>
    </source>
</evidence>
<evidence type="ECO:0000256" key="1">
    <source>
        <dbReference type="ARBA" id="ARBA00004442"/>
    </source>
</evidence>
<comment type="similarity">
    <text evidence="2">Belongs to the outer membrane factor (OMF) (TC 1.B.17) family.</text>
</comment>
<protein>
    <submittedName>
        <fullName evidence="10">Transporter</fullName>
    </submittedName>
</protein>
<dbReference type="InterPro" id="IPR003423">
    <property type="entry name" value="OMP_efflux"/>
</dbReference>
<keyword evidence="11" id="KW-1185">Reference proteome</keyword>
<keyword evidence="4" id="KW-1134">Transmembrane beta strand</keyword>
<dbReference type="PANTHER" id="PTHR30026">
    <property type="entry name" value="OUTER MEMBRANE PROTEIN TOLC"/>
    <property type="match status" value="1"/>
</dbReference>
<dbReference type="STRING" id="1121899.GCA_000430025_02248"/>
<evidence type="ECO:0000313" key="10">
    <source>
        <dbReference type="EMBL" id="KGO88959.1"/>
    </source>
</evidence>
<dbReference type="OrthoDB" id="680214at2"/>
<dbReference type="Gene3D" id="1.20.1600.10">
    <property type="entry name" value="Outer membrane efflux proteins (OEP)"/>
    <property type="match status" value="1"/>
</dbReference>
<gene>
    <name evidence="10" type="ORF">Q764_10130</name>
</gene>
<dbReference type="GO" id="GO:0015288">
    <property type="term" value="F:porin activity"/>
    <property type="evidence" value="ECO:0007669"/>
    <property type="project" value="TreeGrafter"/>
</dbReference>
<keyword evidence="7" id="KW-0998">Cell outer membrane</keyword>
<dbReference type="Proteomes" id="UP000030121">
    <property type="component" value="Unassembled WGS sequence"/>
</dbReference>
<keyword evidence="6" id="KW-0472">Membrane</keyword>
<proteinExistence type="inferred from homology"/>
<evidence type="ECO:0000256" key="7">
    <source>
        <dbReference type="ARBA" id="ARBA00023237"/>
    </source>
</evidence>
<evidence type="ECO:0000256" key="2">
    <source>
        <dbReference type="ARBA" id="ARBA00007613"/>
    </source>
</evidence>
<reference evidence="10 11" key="1">
    <citation type="submission" date="2013-09" db="EMBL/GenBank/DDBJ databases">
        <authorList>
            <person name="Zeng Z."/>
            <person name="Chen C."/>
        </authorList>
    </citation>
    <scope>NUCLEOTIDE SEQUENCE [LARGE SCALE GENOMIC DNA]</scope>
    <source>
        <strain evidence="10 11">GH29-5</strain>
    </source>
</reference>
<keyword evidence="3" id="KW-0813">Transport</keyword>
<name>A0A0A2M9L2_9FLAO</name>
<evidence type="ECO:0000256" key="3">
    <source>
        <dbReference type="ARBA" id="ARBA00022448"/>
    </source>
</evidence>
<sequence>MTSNSLKLGILFLLGTFAVAAQEKKNLTLEEAIQLAVTQSTESRLADTKVATKEFEMQTVKNKQYPDLKISGQYQRLTNADVDFKLGGASGGAAPKVNQLLLGNATASVPLFAGFKIQNSIKASESLLEAEQYQAKDTKEQLALETVKLYVSLYKAQESEKLIQENIKRAEQRVKDFKAMEQNGLIARNDLLKAQLQVSNYQIALEEARKNSNIINFQLATLLKLPEETQITPNSALFAQKTELSTASTDISSRNDLNAIRAQQKAAEANVKIAQGNYYPALSLMGGYVALDLQNVMTVTNAMNFGVGLSYDLTSIFKNGKDVKAAKSKAKEAEQSLDILTDKAKIQMQTANENYLLAQKQNVVYQQAVEQANENYRIVKDKYDNGLADTNDLLDADVQQLQSKINEAYSKADIVQKQYEVLAAAGKLTSSLTKN</sequence>
<dbReference type="PANTHER" id="PTHR30026:SF20">
    <property type="entry name" value="OUTER MEMBRANE PROTEIN TOLC"/>
    <property type="match status" value="1"/>
</dbReference>
<comment type="subcellular location">
    <subcellularLocation>
        <location evidence="1">Cell outer membrane</location>
    </subcellularLocation>
</comment>
<keyword evidence="5" id="KW-0812">Transmembrane</keyword>
<feature type="signal peptide" evidence="9">
    <location>
        <begin position="1"/>
        <end position="20"/>
    </location>
</feature>
<evidence type="ECO:0000256" key="9">
    <source>
        <dbReference type="SAM" id="SignalP"/>
    </source>
</evidence>
<dbReference type="EMBL" id="JRLW01000013">
    <property type="protein sequence ID" value="KGO88959.1"/>
    <property type="molecule type" value="Genomic_DNA"/>
</dbReference>
<keyword evidence="9" id="KW-0732">Signal</keyword>
<feature type="coiled-coil region" evidence="8">
    <location>
        <begin position="153"/>
        <end position="211"/>
    </location>
</feature>
<dbReference type="GO" id="GO:0009279">
    <property type="term" value="C:cell outer membrane"/>
    <property type="evidence" value="ECO:0007669"/>
    <property type="project" value="UniProtKB-SubCell"/>
</dbReference>
<evidence type="ECO:0000313" key="11">
    <source>
        <dbReference type="Proteomes" id="UP000030121"/>
    </source>
</evidence>
<dbReference type="GO" id="GO:1990281">
    <property type="term" value="C:efflux pump complex"/>
    <property type="evidence" value="ECO:0007669"/>
    <property type="project" value="TreeGrafter"/>
</dbReference>
<dbReference type="InterPro" id="IPR051906">
    <property type="entry name" value="TolC-like"/>
</dbReference>
<evidence type="ECO:0000256" key="5">
    <source>
        <dbReference type="ARBA" id="ARBA00022692"/>
    </source>
</evidence>
<evidence type="ECO:0000256" key="6">
    <source>
        <dbReference type="ARBA" id="ARBA00023136"/>
    </source>
</evidence>
<dbReference type="SUPFAM" id="SSF56954">
    <property type="entry name" value="Outer membrane efflux proteins (OEP)"/>
    <property type="match status" value="1"/>
</dbReference>
<keyword evidence="8" id="KW-0175">Coiled coil</keyword>
<dbReference type="RefSeq" id="WP_026980666.1">
    <property type="nucleotide sequence ID" value="NZ_AUCZ01000011.1"/>
</dbReference>
<dbReference type="eggNOG" id="COG1538">
    <property type="taxonomic scope" value="Bacteria"/>
</dbReference>
<dbReference type="AlphaFoldDB" id="A0A0A2M9L2"/>
<organism evidence="10 11">
    <name type="scientific">Flavobacterium suncheonense GH29-5 = DSM 17707</name>
    <dbReference type="NCBI Taxonomy" id="1121899"/>
    <lineage>
        <taxon>Bacteria</taxon>
        <taxon>Pseudomonadati</taxon>
        <taxon>Bacteroidota</taxon>
        <taxon>Flavobacteriia</taxon>
        <taxon>Flavobacteriales</taxon>
        <taxon>Flavobacteriaceae</taxon>
        <taxon>Flavobacterium</taxon>
    </lineage>
</organism>
<comment type="caution">
    <text evidence="10">The sequence shown here is derived from an EMBL/GenBank/DDBJ whole genome shotgun (WGS) entry which is preliminary data.</text>
</comment>
<evidence type="ECO:0000256" key="4">
    <source>
        <dbReference type="ARBA" id="ARBA00022452"/>
    </source>
</evidence>